<evidence type="ECO:0000313" key="1">
    <source>
        <dbReference type="EMBL" id="PJZ78108.1"/>
    </source>
</evidence>
<dbReference type="InterPro" id="IPR009057">
    <property type="entry name" value="Homeodomain-like_sf"/>
</dbReference>
<dbReference type="SUPFAM" id="SSF46689">
    <property type="entry name" value="Homeodomain-like"/>
    <property type="match status" value="1"/>
</dbReference>
<dbReference type="OrthoDB" id="940717at2"/>
<evidence type="ECO:0000313" key="2">
    <source>
        <dbReference type="Proteomes" id="UP000231843"/>
    </source>
</evidence>
<gene>
    <name evidence="1" type="ORF">CH365_06750</name>
</gene>
<protein>
    <recommendedName>
        <fullName evidence="3">DUF433 domain-containing protein</fullName>
    </recommendedName>
</protein>
<dbReference type="InterPro" id="IPR007367">
    <property type="entry name" value="DUF433"/>
</dbReference>
<name>A0A2N0A1G8_9LEPT</name>
<keyword evidence="2" id="KW-1185">Reference proteome</keyword>
<organism evidence="1 2">
    <name type="scientific">Leptospira neocaledonica</name>
    <dbReference type="NCBI Taxonomy" id="2023192"/>
    <lineage>
        <taxon>Bacteria</taxon>
        <taxon>Pseudomonadati</taxon>
        <taxon>Spirochaetota</taxon>
        <taxon>Spirochaetia</taxon>
        <taxon>Leptospirales</taxon>
        <taxon>Leptospiraceae</taxon>
        <taxon>Leptospira</taxon>
    </lineage>
</organism>
<sequence>MATTANQSEFSYLGKGIYSVSEASRLSNVSPQRIFRWVRGYNYGSALLKIRMEPIWNRDYTVIEKHYSLSFQDLIEIRFINAFRTYGISWRTIRAAAIRAAQILEISHPFSTKRFYTDRKTILLRVAKESENIELIDLAENQYAIDEILTPHLYEGLDFSELDVAQRWWPIGRQKHVVIDPNRNFGKPIVENYNIPTETIFSLYKNNPSSKSIADWFEIEEEYIKHAIEFEKSIA</sequence>
<dbReference type="Proteomes" id="UP000231843">
    <property type="component" value="Unassembled WGS sequence"/>
</dbReference>
<dbReference type="EMBL" id="NPEA01000003">
    <property type="protein sequence ID" value="PJZ78108.1"/>
    <property type="molecule type" value="Genomic_DNA"/>
</dbReference>
<dbReference type="RefSeq" id="WP_100767814.1">
    <property type="nucleotide sequence ID" value="NZ_NPEA01000003.1"/>
</dbReference>
<proteinExistence type="predicted"/>
<accession>A0A2N0A1G8</accession>
<dbReference type="AlphaFoldDB" id="A0A2N0A1G8"/>
<comment type="caution">
    <text evidence="1">The sequence shown here is derived from an EMBL/GenBank/DDBJ whole genome shotgun (WGS) entry which is preliminary data.</text>
</comment>
<evidence type="ECO:0008006" key="3">
    <source>
        <dbReference type="Google" id="ProtNLM"/>
    </source>
</evidence>
<reference evidence="1 2" key="1">
    <citation type="submission" date="2017-07" db="EMBL/GenBank/DDBJ databases">
        <title>Leptospira spp. isolated from tropical soils.</title>
        <authorList>
            <person name="Thibeaux R."/>
            <person name="Iraola G."/>
            <person name="Ferres I."/>
            <person name="Bierque E."/>
            <person name="Girault D."/>
            <person name="Soupe-Gilbert M.-E."/>
            <person name="Picardeau M."/>
            <person name="Goarant C."/>
        </authorList>
    </citation>
    <scope>NUCLEOTIDE SEQUENCE [LARGE SCALE GENOMIC DNA]</scope>
    <source>
        <strain evidence="1 2">ES4-C-A1</strain>
    </source>
</reference>
<dbReference type="Pfam" id="PF04255">
    <property type="entry name" value="DUF433"/>
    <property type="match status" value="1"/>
</dbReference>